<proteinExistence type="predicted"/>
<dbReference type="OrthoDB" id="105971at2"/>
<comment type="caution">
    <text evidence="1">The sequence shown here is derived from an EMBL/GenBank/DDBJ whole genome shotgun (WGS) entry which is preliminary data.</text>
</comment>
<accession>A0A5C4S5G2</accession>
<organism evidence="1 2">
    <name type="scientific">Chlorobaculum thiosulfatiphilum</name>
    <name type="common">Chlorobium limicola f.sp. thiosulfatophilum</name>
    <dbReference type="NCBI Taxonomy" id="115852"/>
    <lineage>
        <taxon>Bacteria</taxon>
        <taxon>Pseudomonadati</taxon>
        <taxon>Chlorobiota</taxon>
        <taxon>Chlorobiia</taxon>
        <taxon>Chlorobiales</taxon>
        <taxon>Chlorobiaceae</taxon>
        <taxon>Chlorobaculum</taxon>
    </lineage>
</organism>
<dbReference type="Proteomes" id="UP000308271">
    <property type="component" value="Unassembled WGS sequence"/>
</dbReference>
<evidence type="ECO:0000313" key="1">
    <source>
        <dbReference type="EMBL" id="TNJ38502.1"/>
    </source>
</evidence>
<dbReference type="AlphaFoldDB" id="A0A5C4S5G2"/>
<sequence>MRIADDRLTIQPQLPQTLHAFNLPAVIDDPDGFTYVRSMKSSASQIVAENQQKRTLLHLSSERELVSGQNRAGQSRLCPCQQNKASGKPVGNSNENSLPVLRQTSTMARQACQIKMSKMIVIFGEPGAPEKSFGKDGQANKIMMWIPWNRY</sequence>
<dbReference type="EMBL" id="VDCH01000018">
    <property type="protein sequence ID" value="TNJ38502.1"/>
    <property type="molecule type" value="Genomic_DNA"/>
</dbReference>
<reference evidence="1 2" key="1">
    <citation type="submission" date="2019-05" db="EMBL/GenBank/DDBJ databases">
        <title>Draft Whole-Genome sequence of the green sulfur bacterium Chlorobaculum thiosulfatiphilum DSM 249.</title>
        <authorList>
            <person name="Meyer T.E."/>
            <person name="Kyndt J.A."/>
        </authorList>
    </citation>
    <scope>NUCLEOTIDE SEQUENCE [LARGE SCALE GENOMIC DNA]</scope>
    <source>
        <strain evidence="1 2">DSM 249</strain>
    </source>
</reference>
<dbReference type="RefSeq" id="WP_139457241.1">
    <property type="nucleotide sequence ID" value="NZ_VDCH01000018.1"/>
</dbReference>
<evidence type="ECO:0000313" key="2">
    <source>
        <dbReference type="Proteomes" id="UP000308271"/>
    </source>
</evidence>
<protein>
    <submittedName>
        <fullName evidence="1">Uncharacterized protein</fullName>
    </submittedName>
</protein>
<gene>
    <name evidence="1" type="ORF">FGF66_08595</name>
</gene>
<keyword evidence="2" id="KW-1185">Reference proteome</keyword>
<name>A0A5C4S5G2_CHLTI</name>